<dbReference type="EMBL" id="FNOY01000018">
    <property type="protein sequence ID" value="SDY11348.1"/>
    <property type="molecule type" value="Genomic_DNA"/>
</dbReference>
<organism evidence="2 3">
    <name type="scientific">Nitrosomonas halophila</name>
    <dbReference type="NCBI Taxonomy" id="44576"/>
    <lineage>
        <taxon>Bacteria</taxon>
        <taxon>Pseudomonadati</taxon>
        <taxon>Pseudomonadota</taxon>
        <taxon>Betaproteobacteria</taxon>
        <taxon>Nitrosomonadales</taxon>
        <taxon>Nitrosomonadaceae</taxon>
        <taxon>Nitrosomonas</taxon>
    </lineage>
</organism>
<dbReference type="AlphaFoldDB" id="A0A1H3H8X9"/>
<dbReference type="Proteomes" id="UP000198640">
    <property type="component" value="Unassembled WGS sequence"/>
</dbReference>
<dbReference type="RefSeq" id="WP_090413382.1">
    <property type="nucleotide sequence ID" value="NZ_FNOY01000018.1"/>
</dbReference>
<dbReference type="PROSITE" id="PS51318">
    <property type="entry name" value="TAT"/>
    <property type="match status" value="1"/>
</dbReference>
<dbReference type="STRING" id="44576.SAMN05421881_101845"/>
<evidence type="ECO:0000313" key="3">
    <source>
        <dbReference type="Proteomes" id="UP000198640"/>
    </source>
</evidence>
<proteinExistence type="predicted"/>
<protein>
    <submittedName>
        <fullName evidence="2">Uncharacterized protein</fullName>
    </submittedName>
</protein>
<dbReference type="SUPFAM" id="SSF63829">
    <property type="entry name" value="Calcium-dependent phosphotriesterase"/>
    <property type="match status" value="1"/>
</dbReference>
<dbReference type="Pfam" id="PF05787">
    <property type="entry name" value="PhoX"/>
    <property type="match status" value="2"/>
</dbReference>
<evidence type="ECO:0000256" key="1">
    <source>
        <dbReference type="SAM" id="MobiDB-lite"/>
    </source>
</evidence>
<evidence type="ECO:0000313" key="2">
    <source>
        <dbReference type="EMBL" id="SDY11348.1"/>
    </source>
</evidence>
<dbReference type="InterPro" id="IPR008557">
    <property type="entry name" value="PhoX"/>
</dbReference>
<accession>A0A1H3H8X9</accession>
<dbReference type="OrthoDB" id="9801383at2"/>
<dbReference type="PANTHER" id="PTHR35399">
    <property type="entry name" value="SLR8030 PROTEIN"/>
    <property type="match status" value="1"/>
</dbReference>
<dbReference type="InterPro" id="IPR006311">
    <property type="entry name" value="TAT_signal"/>
</dbReference>
<dbReference type="PANTHER" id="PTHR35399:SF2">
    <property type="entry name" value="DUF839 DOMAIN-CONTAINING PROTEIN"/>
    <property type="match status" value="1"/>
</dbReference>
<name>A0A1H3H8X9_9PROT</name>
<gene>
    <name evidence="2" type="ORF">SAMN05421881_101845</name>
</gene>
<reference evidence="2 3" key="1">
    <citation type="submission" date="2016-10" db="EMBL/GenBank/DDBJ databases">
        <authorList>
            <person name="de Groot N.N."/>
        </authorList>
    </citation>
    <scope>NUCLEOTIDE SEQUENCE [LARGE SCALE GENOMIC DNA]</scope>
    <source>
        <strain evidence="2 3">Nm1</strain>
    </source>
</reference>
<keyword evidence="3" id="KW-1185">Reference proteome</keyword>
<sequence>MNDKENPLTEIDNGDEPLSNRSDNEHFATILERRLSRREVLTGSLGAAVATVFGLPGMVEQAEAKKFPSTTGLPVPAKPSFSLNPVLNFEAIPVSRSDTAVIPQGYKAQALIPWGEPLTGGYPEFNSIDGNSGEEQEQQVGSHHDGMHYFPFNDDPNGHGLLCVNHEYVDQRVFHPAGPSFVDGMRPTDEVRKEIAAHGVSVVEVQRSSASGEWCVIRGAYNRRITASTEMAISGPVRGSDLVKTRFSPDGTRARGTINNCAHGYTAWNTYLTCEENWAGYFNNQIKQARADALLNWFEANEPGRYPGPKVSFTQGRYYARYYPETDRIIGIFDEIHDQKVTNHVYTQLGSTFNDEERESLGTMAILLARAGIRDDLELTLPREFSRYGVRTTGSRYSWEKAQSGEDSYVRFDASIKGSHATRDYRNEPNTMGWVVEIDPFDPNSMPKKRTALGRFAHEGCWMAPPQPGKPVVFYMGDDARDEYIYKFVTKARYNSQHDNRDILDEGTLYVARFYDNGTGEWLALDINDRYFRAMSISKGIYFLDQADVLVNTRLAADVVGATKMDRPEWGTVHPQTREVYMTLTNNSNRTADNVDAANPRGPNPYGHIIRWRERGNQSWATRFEWDLFVLAGPEFDGQILPGQGGPGLTQDNIFASPDGLWIDQNGILWIQTDMSGSQQAQGPFGANAMLAANPVTGEIKRFLAGPVDQETTGVVSTPDGKTLFVNLQHPGDRSLPGQFTSNWPDSGAVYRHPNQAMVVADPNGPRPRSATLVVTREDGGVVGL</sequence>
<feature type="region of interest" description="Disordered" evidence="1">
    <location>
        <begin position="1"/>
        <end position="24"/>
    </location>
</feature>